<dbReference type="PROSITE" id="PS51257">
    <property type="entry name" value="PROKAR_LIPOPROTEIN"/>
    <property type="match status" value="1"/>
</dbReference>
<dbReference type="Proteomes" id="UP001170954">
    <property type="component" value="Unassembled WGS sequence"/>
</dbReference>
<evidence type="ECO:0000313" key="1">
    <source>
        <dbReference type="EMBL" id="MDM1049071.1"/>
    </source>
</evidence>
<evidence type="ECO:0008006" key="3">
    <source>
        <dbReference type="Google" id="ProtNLM"/>
    </source>
</evidence>
<organism evidence="1 2">
    <name type="scientific">Sphingobacterium hotanense</name>
    <dbReference type="NCBI Taxonomy" id="649196"/>
    <lineage>
        <taxon>Bacteria</taxon>
        <taxon>Pseudomonadati</taxon>
        <taxon>Bacteroidota</taxon>
        <taxon>Sphingobacteriia</taxon>
        <taxon>Sphingobacteriales</taxon>
        <taxon>Sphingobacteriaceae</taxon>
        <taxon>Sphingobacterium</taxon>
    </lineage>
</organism>
<keyword evidence="2" id="KW-1185">Reference proteome</keyword>
<accession>A0ABT7NPE7</accession>
<proteinExistence type="predicted"/>
<name>A0ABT7NPE7_9SPHI</name>
<gene>
    <name evidence="1" type="ORF">HX018_12585</name>
</gene>
<dbReference type="RefSeq" id="WP_149525229.1">
    <property type="nucleotide sequence ID" value="NZ_CP030848.1"/>
</dbReference>
<sequence length="205" mass="23582">MKNLLLIASVLLSFISCKEETGIRHKATAVWMGELTQFDLEFEHAKIIDAIIEPDSIEFEFIREGVSHAYIVDSLEAYHLAEAIDENNGLIIGNILPLRKIIRLMGAEEQDSIGIVVQSALASTTRMPPWLKQKYPIMPKLSGDRNPKQYQGRYEFSLPILNKNKDRAVVRLDQHCIDCGMGWLFQLSKINNRWIVSEFHLNWMR</sequence>
<dbReference type="EMBL" id="JACAGK010000036">
    <property type="protein sequence ID" value="MDM1049071.1"/>
    <property type="molecule type" value="Genomic_DNA"/>
</dbReference>
<reference evidence="1" key="2">
    <citation type="journal article" date="2022" name="Sci. Total Environ.">
        <title>Prevalence, transmission, and molecular epidemiology of tet(X)-positive bacteria among humans, animals, and environmental niches in China: An epidemiological, and genomic-based study.</title>
        <authorList>
            <person name="Dong N."/>
            <person name="Zeng Y."/>
            <person name="Cai C."/>
            <person name="Sun C."/>
            <person name="Lu J."/>
            <person name="Liu C."/>
            <person name="Zhou H."/>
            <person name="Sun Q."/>
            <person name="Shu L."/>
            <person name="Wang H."/>
            <person name="Wang Y."/>
            <person name="Wang S."/>
            <person name="Wu C."/>
            <person name="Chan E.W."/>
            <person name="Chen G."/>
            <person name="Shen Z."/>
            <person name="Chen S."/>
            <person name="Zhang R."/>
        </authorList>
    </citation>
    <scope>NUCLEOTIDE SEQUENCE</scope>
    <source>
        <strain evidence="1">R1692</strain>
    </source>
</reference>
<reference evidence="1" key="1">
    <citation type="submission" date="2020-06" db="EMBL/GenBank/DDBJ databases">
        <authorList>
            <person name="Dong N."/>
        </authorList>
    </citation>
    <scope>NUCLEOTIDE SEQUENCE</scope>
    <source>
        <strain evidence="1">R1692</strain>
    </source>
</reference>
<evidence type="ECO:0000313" key="2">
    <source>
        <dbReference type="Proteomes" id="UP001170954"/>
    </source>
</evidence>
<comment type="caution">
    <text evidence="1">The sequence shown here is derived from an EMBL/GenBank/DDBJ whole genome shotgun (WGS) entry which is preliminary data.</text>
</comment>
<protein>
    <recommendedName>
        <fullName evidence="3">Lipoprotein</fullName>
    </recommendedName>
</protein>